<feature type="region of interest" description="Disordered" evidence="1">
    <location>
        <begin position="1"/>
        <end position="33"/>
    </location>
</feature>
<protein>
    <submittedName>
        <fullName evidence="2">Hypothetical phage protein</fullName>
    </submittedName>
</protein>
<evidence type="ECO:0000313" key="3">
    <source>
        <dbReference type="Proteomes" id="UP000001728"/>
    </source>
</evidence>
<sequence>MEKRYELQATSATPNRPGSVQPPGSVPVRRAGRPGEGGVTMDFWIVLPFLEFGLNLGEDELRMLWFSGLTVFFIHLLTR</sequence>
<accession>B4XY43</accession>
<feature type="compositionally biased region" description="Low complexity" evidence="1">
    <location>
        <begin position="16"/>
        <end position="29"/>
    </location>
</feature>
<organism evidence="2 3">
    <name type="scientific">Pseudomonas phage PT2</name>
    <dbReference type="NCBI Taxonomy" id="496396"/>
    <lineage>
        <taxon>Viruses</taxon>
        <taxon>Duplodnaviria</taxon>
        <taxon>Heunggongvirae</taxon>
        <taxon>Uroviricota</taxon>
        <taxon>Caudoviricetes</taxon>
        <taxon>Autographivirales</taxon>
        <taxon>Autoscriptoviridae</taxon>
        <taxon>Krylovirinae</taxon>
        <taxon>Phikmvvirus</taxon>
        <taxon>Phikmvvirus PT2</taxon>
    </lineage>
</organism>
<dbReference type="RefSeq" id="YP_002117784.1">
    <property type="nucleotide sequence ID" value="NC_011107.1"/>
</dbReference>
<reference evidence="2 3" key="1">
    <citation type="submission" date="2007-10" db="EMBL/GenBank/DDBJ databases">
        <title>The genomes and proteomes of two new phiKMV-like Pseudomonas bacteriophages.</title>
        <authorList>
            <person name="Glonti T."/>
            <person name="Lingohr E.J."/>
            <person name="Kropinski A.M."/>
            <person name="Chanishvili N."/>
        </authorList>
    </citation>
    <scope>NUCLEOTIDE SEQUENCE [LARGE SCALE GENOMIC DNA]</scope>
    <source>
        <strain evidence="2">PT2</strain>
    </source>
</reference>
<dbReference type="Proteomes" id="UP000001728">
    <property type="component" value="Segment"/>
</dbReference>
<name>B4XY43_9CAUD</name>
<dbReference type="KEGG" id="vg:6973286"/>
<evidence type="ECO:0000256" key="1">
    <source>
        <dbReference type="SAM" id="MobiDB-lite"/>
    </source>
</evidence>
<evidence type="ECO:0000313" key="2">
    <source>
        <dbReference type="EMBL" id="ABY70970.1"/>
    </source>
</evidence>
<proteinExistence type="predicted"/>
<dbReference type="EMBL" id="EU236438">
    <property type="protein sequence ID" value="ABY70970.1"/>
    <property type="molecule type" value="Genomic_DNA"/>
</dbReference>
<dbReference type="GeneID" id="6973286"/>